<dbReference type="PANTHER" id="PTHR21148">
    <property type="entry name" value="THIOREDOXIN DOMAIN-CONTAINING PROTEIN 9"/>
    <property type="match status" value="1"/>
</dbReference>
<dbReference type="Proteomes" id="UP000694865">
    <property type="component" value="Unplaced"/>
</dbReference>
<dbReference type="InterPro" id="IPR036249">
    <property type="entry name" value="Thioredoxin-like_sf"/>
</dbReference>
<accession>A0ABM0GQ08</accession>
<dbReference type="GeneID" id="100374976"/>
<reference evidence="5" key="1">
    <citation type="submission" date="2025-08" db="UniProtKB">
        <authorList>
            <consortium name="RefSeq"/>
        </authorList>
    </citation>
    <scope>IDENTIFICATION</scope>
    <source>
        <tissue evidence="5">Testes</tissue>
    </source>
</reference>
<evidence type="ECO:0000259" key="3">
    <source>
        <dbReference type="Pfam" id="PF00085"/>
    </source>
</evidence>
<gene>
    <name evidence="5" type="primary">LOC100374976</name>
</gene>
<keyword evidence="4" id="KW-1185">Reference proteome</keyword>
<dbReference type="Gene3D" id="3.40.30.10">
    <property type="entry name" value="Glutaredoxin"/>
    <property type="match status" value="1"/>
</dbReference>
<evidence type="ECO:0000256" key="2">
    <source>
        <dbReference type="SAM" id="MobiDB-lite"/>
    </source>
</evidence>
<evidence type="ECO:0000256" key="1">
    <source>
        <dbReference type="ARBA" id="ARBA00026148"/>
    </source>
</evidence>
<dbReference type="Pfam" id="PF00085">
    <property type="entry name" value="Thioredoxin"/>
    <property type="match status" value="1"/>
</dbReference>
<organism evidence="4 5">
    <name type="scientific">Saccoglossus kowalevskii</name>
    <name type="common">Acorn worm</name>
    <dbReference type="NCBI Taxonomy" id="10224"/>
    <lineage>
        <taxon>Eukaryota</taxon>
        <taxon>Metazoa</taxon>
        <taxon>Hemichordata</taxon>
        <taxon>Enteropneusta</taxon>
        <taxon>Harrimaniidae</taxon>
        <taxon>Saccoglossus</taxon>
    </lineage>
</organism>
<dbReference type="SUPFAM" id="SSF52833">
    <property type="entry name" value="Thioredoxin-like"/>
    <property type="match status" value="1"/>
</dbReference>
<evidence type="ECO:0000313" key="4">
    <source>
        <dbReference type="Proteomes" id="UP000694865"/>
    </source>
</evidence>
<protein>
    <recommendedName>
        <fullName evidence="1">Thioredoxin domain-containing protein 9</fullName>
    </recommendedName>
</protein>
<sequence length="220" mass="25345">MAGINQQMVEQQLLKATEMIESQVDAEIGRLDTIDDDELEILRKRRMEAMKKAHDQKQEWLQIGHGQYSELQGEKEFFAECKKSKHVVCHFYRDSTFRCKIIDKHMGILAPKHVETRFLKINAEKCPFLAERLRIKVIPTLALIKDAKTTDYIVGFDDLGATDDFPTEMLEWRLGCASVINYSGNLMDPPLSDSQSKPFMKNKPKKIIRSQDDDSDSDGY</sequence>
<feature type="domain" description="Thioredoxin" evidence="3">
    <location>
        <begin position="74"/>
        <end position="156"/>
    </location>
</feature>
<dbReference type="InterPro" id="IPR013766">
    <property type="entry name" value="Thioredoxin_domain"/>
</dbReference>
<name>A0ABM0GQ08_SACKO</name>
<dbReference type="CDD" id="cd02989">
    <property type="entry name" value="Phd_like_TxnDC9"/>
    <property type="match status" value="1"/>
</dbReference>
<evidence type="ECO:0000313" key="5">
    <source>
        <dbReference type="RefSeq" id="XP_002734792.1"/>
    </source>
</evidence>
<feature type="region of interest" description="Disordered" evidence="2">
    <location>
        <begin position="189"/>
        <end position="220"/>
    </location>
</feature>
<proteinExistence type="predicted"/>
<dbReference type="RefSeq" id="XP_002734792.1">
    <property type="nucleotide sequence ID" value="XM_002734746.2"/>
</dbReference>